<evidence type="ECO:0000256" key="26">
    <source>
        <dbReference type="ARBA" id="ARBA00048548"/>
    </source>
</evidence>
<keyword evidence="12" id="KW-0378">Hydrolase</keyword>
<evidence type="ECO:0000256" key="21">
    <source>
        <dbReference type="ARBA" id="ARBA00026099"/>
    </source>
</evidence>
<reference evidence="29" key="1">
    <citation type="submission" date="2022-05" db="EMBL/GenBank/DDBJ databases">
        <authorList>
            <person name="Cao W."/>
            <person name="Jia N."/>
            <person name="Lam T.T.-Y."/>
            <person name="Ni X."/>
            <person name="Liu J."/>
        </authorList>
    </citation>
    <scope>NUCLEOTIDE SEQUENCE</scope>
    <source>
        <strain evidence="29">TIGMIC 1</strain>
    </source>
</reference>
<evidence type="ECO:0000256" key="9">
    <source>
        <dbReference type="ARBA" id="ARBA00022691"/>
    </source>
</evidence>
<evidence type="ECO:0000256" key="3">
    <source>
        <dbReference type="ARBA" id="ARBA00012494"/>
    </source>
</evidence>
<dbReference type="InterPro" id="IPR039530">
    <property type="entry name" value="L_methyltransferase_rhabdo"/>
</dbReference>
<dbReference type="GO" id="GO:0044423">
    <property type="term" value="C:virion component"/>
    <property type="evidence" value="ECO:0007669"/>
    <property type="project" value="UniProtKB-KW"/>
</dbReference>
<keyword evidence="5 29" id="KW-0696">RNA-directed RNA polymerase</keyword>
<dbReference type="EMBL" id="ON746523">
    <property type="protein sequence ID" value="UYL95568.1"/>
    <property type="molecule type" value="Viral_cRNA"/>
</dbReference>
<comment type="catalytic activity">
    <reaction evidence="20">
        <text>a 5'-end (5'-triphosphoguanosine)-(2'-O-methyladenylyl)-adenylyl-cytidylyl-adenosine in mRNA + S-adenosyl-L-methionine = a 5'-end (N(7)-methyl 5'-triphosphoguanosine)-(2'-O-methyladenylyl)-adenylyl-cytidylyl-adenosine in mRNA + S-adenosyl-L-homocysteine</text>
        <dbReference type="Rhea" id="RHEA:65440"/>
        <dbReference type="Rhea" id="RHEA-COMP:16798"/>
        <dbReference type="Rhea" id="RHEA-COMP:16801"/>
        <dbReference type="ChEBI" id="CHEBI:57856"/>
        <dbReference type="ChEBI" id="CHEBI:59789"/>
        <dbReference type="ChEBI" id="CHEBI:156482"/>
        <dbReference type="ChEBI" id="CHEBI:156483"/>
    </reaction>
</comment>
<keyword evidence="14" id="KW-0946">Virion</keyword>
<keyword evidence="15" id="KW-0693">Viral RNA replication</keyword>
<dbReference type="GO" id="GO:0003968">
    <property type="term" value="F:RNA-directed RNA polymerase activity"/>
    <property type="evidence" value="ECO:0007669"/>
    <property type="project" value="UniProtKB-KW"/>
</dbReference>
<dbReference type="InterPro" id="IPR026890">
    <property type="entry name" value="Mononeg_mRNAcap"/>
</dbReference>
<comment type="catalytic activity">
    <reaction evidence="19">
        <text>a 5'-end triphospho-adenylyl-adenylyl-cytidylyl-adenosine in mRNA + GDP + H(+) = a 5'-end (5'-triphosphoguanosine)-adenylyl-adenylyl-cytidylyl-adenosine in mRNA + diphosphate</text>
        <dbReference type="Rhea" id="RHEA:65436"/>
        <dbReference type="Rhea" id="RHEA-COMP:16797"/>
        <dbReference type="Rhea" id="RHEA-COMP:16799"/>
        <dbReference type="ChEBI" id="CHEBI:15378"/>
        <dbReference type="ChEBI" id="CHEBI:33019"/>
        <dbReference type="ChEBI" id="CHEBI:58189"/>
        <dbReference type="ChEBI" id="CHEBI:156484"/>
        <dbReference type="ChEBI" id="CHEBI:156503"/>
        <dbReference type="EC" id="2.7.7.88"/>
    </reaction>
</comment>
<name>A0A9E8A9P2_9RHAB</name>
<dbReference type="Pfam" id="PF14318">
    <property type="entry name" value="Mononeg_mRNAcap"/>
    <property type="match status" value="1"/>
</dbReference>
<dbReference type="EC" id="2.1.1.375" evidence="21"/>
<comment type="catalytic activity">
    <reaction evidence="26">
        <text>GTP + H2O = GDP + phosphate + H(+)</text>
        <dbReference type="Rhea" id="RHEA:19669"/>
        <dbReference type="ChEBI" id="CHEBI:15377"/>
        <dbReference type="ChEBI" id="CHEBI:15378"/>
        <dbReference type="ChEBI" id="CHEBI:37565"/>
        <dbReference type="ChEBI" id="CHEBI:43474"/>
        <dbReference type="ChEBI" id="CHEBI:58189"/>
    </reaction>
</comment>
<evidence type="ECO:0000256" key="12">
    <source>
        <dbReference type="ARBA" id="ARBA00022801"/>
    </source>
</evidence>
<comment type="catalytic activity">
    <reaction evidence="25">
        <text>a 5'-end (5'-triphosphoguanosine)-adenylyl-adenylyl-cytidylyl-adenosine in mRNA + 2 S-adenosyl-L-methionine = a 5'-end (N(7)-methyl 5'-triphosphoguanosine)-(2'-O-methyladenylyl)-adenylyl-cytidylyl-adenosine in mRNA + 2 S-adenosyl-L-homocysteine + H(+)</text>
        <dbReference type="Rhea" id="RHEA:65376"/>
        <dbReference type="Rhea" id="RHEA-COMP:16797"/>
        <dbReference type="Rhea" id="RHEA-COMP:16798"/>
        <dbReference type="ChEBI" id="CHEBI:15378"/>
        <dbReference type="ChEBI" id="CHEBI:57856"/>
        <dbReference type="ChEBI" id="CHEBI:59789"/>
        <dbReference type="ChEBI" id="CHEBI:156483"/>
        <dbReference type="ChEBI" id="CHEBI:156484"/>
        <dbReference type="EC" id="2.1.1.375"/>
    </reaction>
</comment>
<keyword evidence="7" id="KW-0507">mRNA processing</keyword>
<dbReference type="EC" id="2.7.7.88" evidence="4"/>
<accession>A0A9E8A9P2</accession>
<evidence type="ECO:0000256" key="20">
    <source>
        <dbReference type="ARBA" id="ARBA00024499"/>
    </source>
</evidence>
<evidence type="ECO:0000256" key="23">
    <source>
        <dbReference type="ARBA" id="ARBA00031012"/>
    </source>
</evidence>
<dbReference type="GO" id="GO:0005524">
    <property type="term" value="F:ATP binding"/>
    <property type="evidence" value="ECO:0007669"/>
    <property type="project" value="UniProtKB-KW"/>
</dbReference>
<keyword evidence="6" id="KW-0489">Methyltransferase</keyword>
<keyword evidence="16" id="KW-0506">mRNA capping</keyword>
<dbReference type="GO" id="GO:0004482">
    <property type="term" value="F:mRNA 5'-cap (guanine-N7-)-methyltransferase activity"/>
    <property type="evidence" value="ECO:0007669"/>
    <property type="project" value="InterPro"/>
</dbReference>
<evidence type="ECO:0000256" key="11">
    <source>
        <dbReference type="ARBA" id="ARBA00022741"/>
    </source>
</evidence>
<evidence type="ECO:0000256" key="7">
    <source>
        <dbReference type="ARBA" id="ARBA00022664"/>
    </source>
</evidence>
<evidence type="ECO:0000256" key="25">
    <source>
        <dbReference type="ARBA" id="ARBA00047370"/>
    </source>
</evidence>
<evidence type="ECO:0000256" key="15">
    <source>
        <dbReference type="ARBA" id="ARBA00022953"/>
    </source>
</evidence>
<evidence type="ECO:0000256" key="14">
    <source>
        <dbReference type="ARBA" id="ARBA00022844"/>
    </source>
</evidence>
<sequence>MFSKHLFEDEEPDKAPERTFRAMHLDTPLRGDSLHTASEFLKRGRCEGSRHEELDDLMWLQKMIPKRGPLRFDYTQLFLFLWNKVVTGDHGLQVFTHKISETCSSTANEALRLQWDCIKKLGGRDKPPAFRSPNTALLRSLEAMKIYLAEIVMLSADITAKPSGVFGNSITKPEGLIRVLSATEPSWKVLACENYVAVLTLEGTFLVARDHFVCLADLMHQRYMALLACSLAHEFKNPLYPSPEDVLEMFAWGDNLLSQAGNDAYPVIALWEPLCLGALQATCEDPLVNNQAFLEEMLSQLHRATAKARLPSITEDTKQFLFKISKGSPHHLTQLYGLYRLWGHPVVHPIAGVHKLRGIACTAKAVHFPLVRQVECKAKEMFATSFYLKHRRWPLMHLQALPANSYLRSTIEHGAELVLQHPQYRLADWEDITFGQSFNVMESLDLSDMISDKSTSLDKGPLLESLRNKQGIGPSWSRSVLYRHCQQEMTKPIEILQDISTNGFGEEDSVVGVCAKERELKSEPRLFGLLTLKKRMYVVITEALLAHDVLPYFPEITMMDDHLVLTRKIMRMTKLQCNWKSILTVLDFEKWNSFMRELETRGLFKFFDDLYGLTDVFTRSHDMFSQSQLYLADSSYTPRVDEVNNRLQEDEGCWSGHLGGIEGLRQKGWTIFTVALLRLVADEAGIRVGLMGQGDNQVLRCSYPAGWDDAKINQEHQRFFATLIEKTKLIGPPLKASETWSSSNFFVYGKYPVLKECPLAGSLKRQVRIFPSSNEGFPTLDNSLSSIFANVSAACLHDSNPVVSYYLGAHQAALAIQLYFRSAPLHAEPLSFQYERNPNLIIRGPSGQTHKIRHPLTRPLLQCLRPLKRSLILALLLYPKTWGGFSIQLLGSLLSRGFPDPQSQDCALLRQIFHRARPDLRTWIANMLSPVFSVFKSPVLLAQDPTALNLMTPSSTNDAVKRRITTMLKNADWIINPKIKEFLTLSTERLEFLCEYLVKMRPCNTRVIHEIVEATLFGRALHLINQLNKTNTMIRIARRSGQWDLRDTAVRADFAACLAVLFQLCTPGPDLWDYSQCSAVWTQFCREQGWLLPISGVTVAPVMEMFSAFASESADCELEGHSNVEIGYILCRARSEAELKEVLAGNQMGSHLPYLGSRTIEKVTARGKDEAKTAVPLLKRPFALQALQGWGVEVGGPMSQLLNRLVRAVSNKDPTALHPRYENIKGSLEHRFLDSATKHGGTLPILYSFASAWYLSSDTLVRYSRGGGNFNLHFQATYSAALTALSTRDPSEPIQPVTWHYHQECLQCCTPINEDMLELPECIESLDLLIPSRPDNPFCWADDQKVAPPEAPQPVVHLDPNQTTTGHLRHLFSVKMGLELAHQLREATPGFSSVGFSQPRRTISIPWIAKAIPLLAVEAFVFGLVCHLLRSHSQTLLRQGSTQALTSVLDAMNSLPDGLFSHLADLEARTEFFAPLTGAPYFLAPSPGVPPTVSELSHSWKRHSVDIYHYWLMSGELPPGLYDARSVGFPLDLDFNPVYLELVHGLLTTFPEEDLGLNGQVGCWLMATSKVHHILVECQIERPLRTLQLAELAHGVEVPEGLLRRASQLDSAPVLTENLDLISKRLTLYSPDPTNFPTPPIIQRGPPAFYIIFRVKWENVTDKRGVVQLPKHPIPTGDTSSWTSFFKTDGGPTTAPYKLLSISGFLPRKVESAACLGEGAGGILSVLGRMFPTASLFFNTLIDTADACLQALPSLIPPSILQFPQIVERLHNLQFTLETPSDITAPDYVARLTRVVPGPIDLVTCDAEGAGWNTPHKGMSLVRAFVQLAKIWRAKCGVFKTYGSSPYMVSAQVTVLLEHFAEVLVIRSHFSHTNNTEVYLLGQGESPRPLEALKISGEALEYRELTFTVENSLFRRLCSVDTYSRPPSPTELREAALVLATPQREARYASLLTRYCPQGLWSRQTVVYPHDVAVAIFEVRELVKGQQKRSQALTRQSTLTVPAVRQLFVSYLAWVVLWLHHKGIQLKDALLQSFALVAYLNQQRRTIVAPLHCTMDLLRDLKARGLILSYYRASELSPQDTRQIFRVAGCIKEAAKVCCLTMQKPLDPPLLPRDKQLHFITDLMMCPQVNPYTPTAVLAPHHPIPRHQEPQVDG</sequence>
<evidence type="ECO:0000256" key="1">
    <source>
        <dbReference type="ARBA" id="ARBA00004192"/>
    </source>
</evidence>
<evidence type="ECO:0000256" key="8">
    <source>
        <dbReference type="ARBA" id="ARBA00022679"/>
    </source>
</evidence>
<keyword evidence="13" id="KW-0067">ATP-binding</keyword>
<keyword evidence="9" id="KW-0949">S-adenosyl-L-methionine</keyword>
<evidence type="ECO:0000256" key="4">
    <source>
        <dbReference type="ARBA" id="ARBA00012582"/>
    </source>
</evidence>
<keyword evidence="18" id="KW-0511">Multifunctional enzyme</keyword>
<protein>
    <recommendedName>
        <fullName evidence="23">Replicase</fullName>
        <ecNumber evidence="21">2.1.1.375</ecNumber>
        <ecNumber evidence="3">2.7.7.48</ecNumber>
        <ecNumber evidence="4">2.7.7.88</ecNumber>
    </recommendedName>
    <alternativeName>
        <fullName evidence="22">Transcriptase</fullName>
    </alternativeName>
</protein>
<comment type="catalytic activity">
    <reaction evidence="24">
        <text>a 5'-end (5'-triphosphoguanosine)-adenylyl-adenylyl-cytidylyl-adenosine in mRNA + S-adenosyl-L-methionine = a 5'-end (5'-triphosphoguanosine)-(2'-O-methyladenylyl)-adenylyl-cytidylyl-adenosine in mRNA + S-adenosyl-L-homocysteine + H(+)</text>
        <dbReference type="Rhea" id="RHEA:65380"/>
        <dbReference type="Rhea" id="RHEA-COMP:16797"/>
        <dbReference type="Rhea" id="RHEA-COMP:16801"/>
        <dbReference type="ChEBI" id="CHEBI:15378"/>
        <dbReference type="ChEBI" id="CHEBI:57856"/>
        <dbReference type="ChEBI" id="CHEBI:59789"/>
        <dbReference type="ChEBI" id="CHEBI:156482"/>
        <dbReference type="ChEBI" id="CHEBI:156484"/>
    </reaction>
</comment>
<keyword evidence="10" id="KW-0548">Nucleotidyltransferase</keyword>
<evidence type="ECO:0000256" key="2">
    <source>
        <dbReference type="ARBA" id="ARBA00004328"/>
    </source>
</evidence>
<evidence type="ECO:0000256" key="19">
    <source>
        <dbReference type="ARBA" id="ARBA00024494"/>
    </source>
</evidence>
<dbReference type="PROSITE" id="PS50526">
    <property type="entry name" value="RDRP_SSRNA_NEG_NONSEG"/>
    <property type="match status" value="1"/>
</dbReference>
<dbReference type="GO" id="GO:0016787">
    <property type="term" value="F:hydrolase activity"/>
    <property type="evidence" value="ECO:0007669"/>
    <property type="project" value="UniProtKB-KW"/>
</dbReference>
<comment type="subcellular location">
    <subcellularLocation>
        <location evidence="1">Host cytoplasm</location>
    </subcellularLocation>
    <subcellularLocation>
        <location evidence="2">Virion</location>
    </subcellularLocation>
</comment>
<dbReference type="InterPro" id="IPR025786">
    <property type="entry name" value="Mononega_L_MeTrfase"/>
</dbReference>
<keyword evidence="17" id="KW-1035">Host cytoplasm</keyword>
<evidence type="ECO:0000256" key="22">
    <source>
        <dbReference type="ARBA" id="ARBA00030436"/>
    </source>
</evidence>
<proteinExistence type="predicted"/>
<evidence type="ECO:0000256" key="13">
    <source>
        <dbReference type="ARBA" id="ARBA00022840"/>
    </source>
</evidence>
<feature type="domain" description="Mononegavirus-type SAM-dependent 2'-O-MTase" evidence="28">
    <location>
        <begin position="1687"/>
        <end position="1881"/>
    </location>
</feature>
<dbReference type="GO" id="GO:0030430">
    <property type="term" value="C:host cell cytoplasm"/>
    <property type="evidence" value="ECO:0007669"/>
    <property type="project" value="UniProtKB-SubCell"/>
</dbReference>
<evidence type="ECO:0000256" key="5">
    <source>
        <dbReference type="ARBA" id="ARBA00022484"/>
    </source>
</evidence>
<dbReference type="Pfam" id="PF00946">
    <property type="entry name" value="Mononeg_RNA_pol"/>
    <property type="match status" value="1"/>
</dbReference>
<evidence type="ECO:0000256" key="24">
    <source>
        <dbReference type="ARBA" id="ARBA00047332"/>
    </source>
</evidence>
<evidence type="ECO:0000259" key="27">
    <source>
        <dbReference type="PROSITE" id="PS50526"/>
    </source>
</evidence>
<dbReference type="InterPro" id="IPR014023">
    <property type="entry name" value="Mononeg_RNA_pol_cat"/>
</dbReference>
<feature type="domain" description="RdRp catalytic" evidence="27">
    <location>
        <begin position="580"/>
        <end position="756"/>
    </location>
</feature>
<organism evidence="29">
    <name type="scientific">Tongren Rhabd tick virus 1</name>
    <dbReference type="NCBI Taxonomy" id="2972325"/>
    <lineage>
        <taxon>Viruses</taxon>
        <taxon>Riboviria</taxon>
        <taxon>Orthornavirae</taxon>
        <taxon>Negarnaviricota</taxon>
        <taxon>Haploviricotina</taxon>
        <taxon>Monjiviricetes</taxon>
        <taxon>Mononegavirales</taxon>
        <taxon>Rhabdoviridae</taxon>
        <taxon>Deltarhabdovirinae</taxon>
        <taxon>Betaricinrhavirus</taxon>
        <taxon>Betaricinrhavirus tongren</taxon>
    </lineage>
</organism>
<dbReference type="Pfam" id="PF14314">
    <property type="entry name" value="Methyltrans_Mon_2nd"/>
    <property type="match status" value="1"/>
</dbReference>
<dbReference type="EC" id="2.7.7.48" evidence="3"/>
<evidence type="ECO:0000256" key="17">
    <source>
        <dbReference type="ARBA" id="ARBA00023200"/>
    </source>
</evidence>
<evidence type="ECO:0000256" key="10">
    <source>
        <dbReference type="ARBA" id="ARBA00022695"/>
    </source>
</evidence>
<evidence type="ECO:0000256" key="16">
    <source>
        <dbReference type="ARBA" id="ARBA00023042"/>
    </source>
</evidence>
<keyword evidence="11" id="KW-0547">Nucleotide-binding</keyword>
<evidence type="ECO:0000259" key="28">
    <source>
        <dbReference type="PROSITE" id="PS51590"/>
    </source>
</evidence>
<keyword evidence="8" id="KW-0808">Transferase</keyword>
<evidence type="ECO:0000313" key="29">
    <source>
        <dbReference type="EMBL" id="UYL95568.1"/>
    </source>
</evidence>
<evidence type="ECO:0000256" key="6">
    <source>
        <dbReference type="ARBA" id="ARBA00022603"/>
    </source>
</evidence>
<dbReference type="PROSITE" id="PS51590">
    <property type="entry name" value="SAM_MT_MNV_L"/>
    <property type="match status" value="1"/>
</dbReference>
<evidence type="ECO:0000256" key="18">
    <source>
        <dbReference type="ARBA" id="ARBA00023268"/>
    </source>
</evidence>